<keyword evidence="2" id="KW-1185">Reference proteome</keyword>
<protein>
    <submittedName>
        <fullName evidence="1">Uncharacterized protein</fullName>
    </submittedName>
</protein>
<evidence type="ECO:0000313" key="1">
    <source>
        <dbReference type="EMBL" id="KAG0147248.1"/>
    </source>
</evidence>
<sequence length="171" mass="19460">MGFDQPLLPSVPSATRLSNPRNLFAIGRTFYCTTASLVYRLARHSLARIIEVVINPLHALCDLHIAHHFHMFDYGIIIANHSPHTLHDLFGLSGLLKHIHLTMPQARTTRSDVYILFHVLPWNHQCETTIAPPVRLIWSLGFAETYPSYVVTSPNNPIRRIHPFPRSNVDS</sequence>
<dbReference type="EMBL" id="MU167250">
    <property type="protein sequence ID" value="KAG0147248.1"/>
    <property type="molecule type" value="Genomic_DNA"/>
</dbReference>
<accession>A0A9P6TDZ5</accession>
<dbReference type="Proteomes" id="UP000886653">
    <property type="component" value="Unassembled WGS sequence"/>
</dbReference>
<reference evidence="1" key="1">
    <citation type="submission" date="2013-11" db="EMBL/GenBank/DDBJ databases">
        <title>Genome sequence of the fusiform rust pathogen reveals effectors for host alternation and coevolution with pine.</title>
        <authorList>
            <consortium name="DOE Joint Genome Institute"/>
            <person name="Smith K."/>
            <person name="Pendleton A."/>
            <person name="Kubisiak T."/>
            <person name="Anderson C."/>
            <person name="Salamov A."/>
            <person name="Aerts A."/>
            <person name="Riley R."/>
            <person name="Clum A."/>
            <person name="Lindquist E."/>
            <person name="Ence D."/>
            <person name="Campbell M."/>
            <person name="Kronenberg Z."/>
            <person name="Feau N."/>
            <person name="Dhillon B."/>
            <person name="Hamelin R."/>
            <person name="Burleigh J."/>
            <person name="Smith J."/>
            <person name="Yandell M."/>
            <person name="Nelson C."/>
            <person name="Grigoriev I."/>
            <person name="Davis J."/>
        </authorList>
    </citation>
    <scope>NUCLEOTIDE SEQUENCE</scope>
    <source>
        <strain evidence="1">G11</strain>
    </source>
</reference>
<proteinExistence type="predicted"/>
<comment type="caution">
    <text evidence="1">The sequence shown here is derived from an EMBL/GenBank/DDBJ whole genome shotgun (WGS) entry which is preliminary data.</text>
</comment>
<evidence type="ECO:0000313" key="2">
    <source>
        <dbReference type="Proteomes" id="UP000886653"/>
    </source>
</evidence>
<name>A0A9P6TDZ5_9BASI</name>
<dbReference type="AlphaFoldDB" id="A0A9P6TDZ5"/>
<organism evidence="1 2">
    <name type="scientific">Cronartium quercuum f. sp. fusiforme G11</name>
    <dbReference type="NCBI Taxonomy" id="708437"/>
    <lineage>
        <taxon>Eukaryota</taxon>
        <taxon>Fungi</taxon>
        <taxon>Dikarya</taxon>
        <taxon>Basidiomycota</taxon>
        <taxon>Pucciniomycotina</taxon>
        <taxon>Pucciniomycetes</taxon>
        <taxon>Pucciniales</taxon>
        <taxon>Coleosporiaceae</taxon>
        <taxon>Cronartium</taxon>
    </lineage>
</organism>
<gene>
    <name evidence="1" type="ORF">CROQUDRAFT_480091</name>
</gene>